<proteinExistence type="predicted"/>
<evidence type="ECO:0000313" key="1">
    <source>
        <dbReference type="EMBL" id="KAG7055356.1"/>
    </source>
</evidence>
<evidence type="ECO:0000313" key="2">
    <source>
        <dbReference type="Proteomes" id="UP000699042"/>
    </source>
</evidence>
<accession>A0A9P7RDJ8</accession>
<gene>
    <name evidence="1" type="ORF">JMJ77_007817</name>
</gene>
<reference evidence="1" key="1">
    <citation type="submission" date="2021-05" db="EMBL/GenBank/DDBJ databases">
        <title>Comparative genomics of three Colletotrichum scovillei strains and genetic complementation revealed genes involved fungal growth and virulence on chili pepper.</title>
        <authorList>
            <person name="Hsieh D.-K."/>
            <person name="Chuang S.-C."/>
            <person name="Chen C.-Y."/>
            <person name="Chao Y.-T."/>
            <person name="Lu M.-Y.J."/>
            <person name="Lee M.-H."/>
            <person name="Shih M.-C."/>
        </authorList>
    </citation>
    <scope>NUCLEOTIDE SEQUENCE</scope>
    <source>
        <strain evidence="1">Coll-153</strain>
    </source>
</reference>
<dbReference type="Proteomes" id="UP000699042">
    <property type="component" value="Unassembled WGS sequence"/>
</dbReference>
<dbReference type="EMBL" id="JAESDN010000002">
    <property type="protein sequence ID" value="KAG7055356.1"/>
    <property type="molecule type" value="Genomic_DNA"/>
</dbReference>
<dbReference type="AlphaFoldDB" id="A0A9P7RDJ8"/>
<organism evidence="1 2">
    <name type="scientific">Colletotrichum scovillei</name>
    <dbReference type="NCBI Taxonomy" id="1209932"/>
    <lineage>
        <taxon>Eukaryota</taxon>
        <taxon>Fungi</taxon>
        <taxon>Dikarya</taxon>
        <taxon>Ascomycota</taxon>
        <taxon>Pezizomycotina</taxon>
        <taxon>Sordariomycetes</taxon>
        <taxon>Hypocreomycetidae</taxon>
        <taxon>Glomerellales</taxon>
        <taxon>Glomerellaceae</taxon>
        <taxon>Colletotrichum</taxon>
        <taxon>Colletotrichum acutatum species complex</taxon>
    </lineage>
</organism>
<sequence length="58" mass="6518">MQKVTNCIFCGICTKMKILLRLHSHANYDKLRSYLLSDSAPSIPSPREYIEATVSTAT</sequence>
<name>A0A9P7RDJ8_9PEZI</name>
<keyword evidence="2" id="KW-1185">Reference proteome</keyword>
<protein>
    <submittedName>
        <fullName evidence="1">Uncharacterized protein</fullName>
    </submittedName>
</protein>
<comment type="caution">
    <text evidence="1">The sequence shown here is derived from an EMBL/GenBank/DDBJ whole genome shotgun (WGS) entry which is preliminary data.</text>
</comment>